<reference evidence="3" key="2">
    <citation type="submission" date="2018-02" db="UniProtKB">
        <authorList>
            <consortium name="EnsemblPlants"/>
        </authorList>
    </citation>
    <scope>IDENTIFICATION</scope>
    <source>
        <strain evidence="3">Williams 82</strain>
    </source>
</reference>
<evidence type="ECO:0000313" key="3">
    <source>
        <dbReference type="EnsemblPlants" id="KRH00655"/>
    </source>
</evidence>
<protein>
    <submittedName>
        <fullName evidence="2 3">Uncharacterized protein</fullName>
    </submittedName>
</protein>
<dbReference type="Proteomes" id="UP000008827">
    <property type="component" value="Chromosome 18"/>
</dbReference>
<evidence type="ECO:0000313" key="4">
    <source>
        <dbReference type="Proteomes" id="UP000008827"/>
    </source>
</evidence>
<accession>A0A0R0FEE3</accession>
<reference evidence="2" key="3">
    <citation type="submission" date="2018-07" db="EMBL/GenBank/DDBJ databases">
        <title>WGS assembly of Glycine max.</title>
        <authorList>
            <person name="Schmutz J."/>
            <person name="Cannon S."/>
            <person name="Schlueter J."/>
            <person name="Ma J."/>
            <person name="Mitros T."/>
            <person name="Nelson W."/>
            <person name="Hyten D."/>
            <person name="Song Q."/>
            <person name="Thelen J."/>
            <person name="Cheng J."/>
            <person name="Xu D."/>
            <person name="Hellsten U."/>
            <person name="May G."/>
            <person name="Yu Y."/>
            <person name="Sakurai T."/>
            <person name="Umezawa T."/>
            <person name="Bhattacharyya M."/>
            <person name="Sandhu D."/>
            <person name="Valliyodan B."/>
            <person name="Lindquist E."/>
            <person name="Peto M."/>
            <person name="Grant D."/>
            <person name="Shu S."/>
            <person name="Goodstein D."/>
            <person name="Barry K."/>
            <person name="Futrell-Griggs M."/>
            <person name="Abernathy B."/>
            <person name="Du J."/>
            <person name="Tian Z."/>
            <person name="Zhu L."/>
            <person name="Gill N."/>
            <person name="Joshi T."/>
            <person name="Libault M."/>
            <person name="Sethuraman A."/>
            <person name="Zhang X."/>
            <person name="Shinozaki K."/>
            <person name="Nguyen H."/>
            <person name="Wing R."/>
            <person name="Cregan P."/>
            <person name="Specht J."/>
            <person name="Grimwood J."/>
            <person name="Rokhsar D."/>
            <person name="Stacey G."/>
            <person name="Shoemaker R."/>
            <person name="Jackson S."/>
        </authorList>
    </citation>
    <scope>NUCLEOTIDE SEQUENCE</scope>
    <source>
        <tissue evidence="2">Callus</tissue>
    </source>
</reference>
<name>A0A0R0FEE3_SOYBN</name>
<dbReference type="InParanoid" id="A0A0R0FEE3"/>
<dbReference type="EMBL" id="CM000851">
    <property type="protein sequence ID" value="KRH00655.1"/>
    <property type="molecule type" value="Genomic_DNA"/>
</dbReference>
<dbReference type="AlphaFoldDB" id="A0A0R0FEE3"/>
<keyword evidence="4" id="KW-1185">Reference proteome</keyword>
<keyword evidence="1" id="KW-0812">Transmembrane</keyword>
<dbReference type="Gramene" id="KRH00655">
    <property type="protein sequence ID" value="KRH00655"/>
    <property type="gene ID" value="GLYMA_18G227000"/>
</dbReference>
<keyword evidence="1" id="KW-1133">Transmembrane helix</keyword>
<dbReference type="EnsemblPlants" id="KRH00655">
    <property type="protein sequence ID" value="KRH00655"/>
    <property type="gene ID" value="GLYMA_18G227000"/>
</dbReference>
<reference evidence="2 3" key="1">
    <citation type="journal article" date="2010" name="Nature">
        <title>Genome sequence of the palaeopolyploid soybean.</title>
        <authorList>
            <person name="Schmutz J."/>
            <person name="Cannon S.B."/>
            <person name="Schlueter J."/>
            <person name="Ma J."/>
            <person name="Mitros T."/>
            <person name="Nelson W."/>
            <person name="Hyten D.L."/>
            <person name="Song Q."/>
            <person name="Thelen J.J."/>
            <person name="Cheng J."/>
            <person name="Xu D."/>
            <person name="Hellsten U."/>
            <person name="May G.D."/>
            <person name="Yu Y."/>
            <person name="Sakurai T."/>
            <person name="Umezawa T."/>
            <person name="Bhattacharyya M.K."/>
            <person name="Sandhu D."/>
            <person name="Valliyodan B."/>
            <person name="Lindquist E."/>
            <person name="Peto M."/>
            <person name="Grant D."/>
            <person name="Shu S."/>
            <person name="Goodstein D."/>
            <person name="Barry K."/>
            <person name="Futrell-Griggs M."/>
            <person name="Abernathy B."/>
            <person name="Du J."/>
            <person name="Tian Z."/>
            <person name="Zhu L."/>
            <person name="Gill N."/>
            <person name="Joshi T."/>
            <person name="Libault M."/>
            <person name="Sethuraman A."/>
            <person name="Zhang X.-C."/>
            <person name="Shinozaki K."/>
            <person name="Nguyen H.T."/>
            <person name="Wing R.A."/>
            <person name="Cregan P."/>
            <person name="Specht J."/>
            <person name="Grimwood J."/>
            <person name="Rokhsar D."/>
            <person name="Stacey G."/>
            <person name="Shoemaker R.C."/>
            <person name="Jackson S.A."/>
        </authorList>
    </citation>
    <scope>NUCLEOTIDE SEQUENCE [LARGE SCALE GENOMIC DNA]</scope>
    <source>
        <strain evidence="3">cv. Williams 82</strain>
        <tissue evidence="2">Callus</tissue>
    </source>
</reference>
<sequence length="93" mass="10909">MTVVGERWEFFFPYDVDASWDGIFHLRLCWEKDYSDGSCCYSSLSSHPSGIVVVINSYGQPGKWFMLLAPLLVLDVYMDFYVFILGRHIYFIF</sequence>
<organism evidence="2">
    <name type="scientific">Glycine max</name>
    <name type="common">Soybean</name>
    <name type="synonym">Glycine hispida</name>
    <dbReference type="NCBI Taxonomy" id="3847"/>
    <lineage>
        <taxon>Eukaryota</taxon>
        <taxon>Viridiplantae</taxon>
        <taxon>Streptophyta</taxon>
        <taxon>Embryophyta</taxon>
        <taxon>Tracheophyta</taxon>
        <taxon>Spermatophyta</taxon>
        <taxon>Magnoliopsida</taxon>
        <taxon>eudicotyledons</taxon>
        <taxon>Gunneridae</taxon>
        <taxon>Pentapetalae</taxon>
        <taxon>rosids</taxon>
        <taxon>fabids</taxon>
        <taxon>Fabales</taxon>
        <taxon>Fabaceae</taxon>
        <taxon>Papilionoideae</taxon>
        <taxon>50 kb inversion clade</taxon>
        <taxon>NPAAA clade</taxon>
        <taxon>indigoferoid/millettioid clade</taxon>
        <taxon>Phaseoleae</taxon>
        <taxon>Glycine</taxon>
        <taxon>Glycine subgen. Soja</taxon>
    </lineage>
</organism>
<gene>
    <name evidence="2" type="ORF">GLYMA_18G227000</name>
</gene>
<evidence type="ECO:0000256" key="1">
    <source>
        <dbReference type="SAM" id="Phobius"/>
    </source>
</evidence>
<feature type="transmembrane region" description="Helical" evidence="1">
    <location>
        <begin position="64"/>
        <end position="84"/>
    </location>
</feature>
<keyword evidence="1" id="KW-0472">Membrane</keyword>
<proteinExistence type="predicted"/>
<evidence type="ECO:0000313" key="2">
    <source>
        <dbReference type="EMBL" id="KRH00655.1"/>
    </source>
</evidence>